<evidence type="ECO:0000256" key="2">
    <source>
        <dbReference type="SAM" id="Phobius"/>
    </source>
</evidence>
<evidence type="ECO:0000256" key="1">
    <source>
        <dbReference type="SAM" id="MobiDB-lite"/>
    </source>
</evidence>
<organism evidence="3 4">
    <name type="scientific">Daedalea quercina L-15889</name>
    <dbReference type="NCBI Taxonomy" id="1314783"/>
    <lineage>
        <taxon>Eukaryota</taxon>
        <taxon>Fungi</taxon>
        <taxon>Dikarya</taxon>
        <taxon>Basidiomycota</taxon>
        <taxon>Agaricomycotina</taxon>
        <taxon>Agaricomycetes</taxon>
        <taxon>Polyporales</taxon>
        <taxon>Fomitopsis</taxon>
    </lineage>
</organism>
<protein>
    <submittedName>
        <fullName evidence="3">Uncharacterized protein</fullName>
    </submittedName>
</protein>
<sequence length="934" mass="100834">MAPVPASLPSAPSGMSSVFATIGDRKQIIVYAAIVIIFLVVFFVGVIYILRSYNASDEDEESNTTSTPRPPLRLLLPSTTPQRTTSSTSTLVGNVALQQTLPSPVKSLGGIPSPLGQHVHTEPASVVLEQAVAEDVPTDNNERPDKVISGVAVVIPEGNPMDAEKIISPQLEVDITDNKVPILKVDPDVTDMMVLTLKDNKQQATDAKHESGDIADQLTDVDAVNIGNVFLQMEQDIAFPKALKSSAMSATSLGAKSATHSSADSGCEGRTSVTTISYKSAKCGLLPFRQEPPRGDLWAAALDRLARHVTLEDHDPENPPIRDIRVREAPHKFIKEDSTSDHTLRHGMVNPPEPSIGSTPSTGDEFELSETPVPASGISTDYIDTGHPYTKDVPSALSHEKSRKEVRFAGDFKAEVGDHCRISYDEKAPYLKVKVASPIAPLLPLSNDDPPLPHLVHLADLALGPADRVPDIGESCGSLAPSTDSCGPTLATESSSEGSFTSPPIVPASLSVLGIDDDEYRPIIVVEDHLDENADRNFYELGISYSTQALRNLVMKDAERAREREEEEQRRREEVDNVYASFRERRRQRRLGDSPATAYTPPLTPDLGDSDSAFSSPASGSPLLDAWSPPASPPLPPTTNRASTESADFWTFLPGNTGDEADLAFSASGNLRGLGLQIQYRVGDDVPLPPRRALVTSPSDDEMKPILVVEDHLDENAERNFYEFGISYSTQALRNLLMKDCEKASERRRLEYAAGTSTSQAQKMEQPAGLMDGLGLGDDSLREAVNDNGDAITQGAAPVALLSDTVLPPHGVKAAQEASPIAEVSHRIVRDSSCKASEYRMSVQDRATQPGRFSKLLISFYNGYDFDVAAAIAVGLEVNIEDCDIGNVVTLSDNEEYPVSAVLSEEPPTHAEEIESSSALHLLVPKITWSAPRL</sequence>
<dbReference type="AlphaFoldDB" id="A0A165NKH9"/>
<dbReference type="EMBL" id="KV429080">
    <property type="protein sequence ID" value="KZT67079.1"/>
    <property type="molecule type" value="Genomic_DNA"/>
</dbReference>
<feature type="region of interest" description="Disordered" evidence="1">
    <location>
        <begin position="57"/>
        <end position="89"/>
    </location>
</feature>
<keyword evidence="2" id="KW-0812">Transmembrane</keyword>
<feature type="region of interest" description="Disordered" evidence="1">
    <location>
        <begin position="477"/>
        <end position="503"/>
    </location>
</feature>
<feature type="compositionally biased region" description="Polar residues" evidence="1">
    <location>
        <begin position="480"/>
        <end position="502"/>
    </location>
</feature>
<name>A0A165NKH9_9APHY</name>
<feature type="compositionally biased region" description="Low complexity" evidence="1">
    <location>
        <begin position="610"/>
        <end position="629"/>
    </location>
</feature>
<gene>
    <name evidence="3" type="ORF">DAEQUDRAFT_758352</name>
</gene>
<feature type="compositionally biased region" description="Low complexity" evidence="1">
    <location>
        <begin position="64"/>
        <end position="89"/>
    </location>
</feature>
<keyword evidence="2" id="KW-1133">Transmembrane helix</keyword>
<evidence type="ECO:0000313" key="3">
    <source>
        <dbReference type="EMBL" id="KZT67079.1"/>
    </source>
</evidence>
<proteinExistence type="predicted"/>
<feature type="transmembrane region" description="Helical" evidence="2">
    <location>
        <begin position="28"/>
        <end position="50"/>
    </location>
</feature>
<keyword evidence="2" id="KW-0472">Membrane</keyword>
<feature type="region of interest" description="Disordered" evidence="1">
    <location>
        <begin position="339"/>
        <end position="369"/>
    </location>
</feature>
<feature type="region of interest" description="Disordered" evidence="1">
    <location>
        <begin position="586"/>
        <end position="643"/>
    </location>
</feature>
<reference evidence="3 4" key="1">
    <citation type="journal article" date="2016" name="Mol. Biol. Evol.">
        <title>Comparative Genomics of Early-Diverging Mushroom-Forming Fungi Provides Insights into the Origins of Lignocellulose Decay Capabilities.</title>
        <authorList>
            <person name="Nagy L.G."/>
            <person name="Riley R."/>
            <person name="Tritt A."/>
            <person name="Adam C."/>
            <person name="Daum C."/>
            <person name="Floudas D."/>
            <person name="Sun H."/>
            <person name="Yadav J.S."/>
            <person name="Pangilinan J."/>
            <person name="Larsson K.H."/>
            <person name="Matsuura K."/>
            <person name="Barry K."/>
            <person name="Labutti K."/>
            <person name="Kuo R."/>
            <person name="Ohm R.A."/>
            <person name="Bhattacharya S.S."/>
            <person name="Shirouzu T."/>
            <person name="Yoshinaga Y."/>
            <person name="Martin F.M."/>
            <person name="Grigoriev I.V."/>
            <person name="Hibbett D.S."/>
        </authorList>
    </citation>
    <scope>NUCLEOTIDE SEQUENCE [LARGE SCALE GENOMIC DNA]</scope>
    <source>
        <strain evidence="3 4">L-15889</strain>
    </source>
</reference>
<evidence type="ECO:0000313" key="4">
    <source>
        <dbReference type="Proteomes" id="UP000076727"/>
    </source>
</evidence>
<dbReference type="OrthoDB" id="2801031at2759"/>
<dbReference type="Proteomes" id="UP000076727">
    <property type="component" value="Unassembled WGS sequence"/>
</dbReference>
<accession>A0A165NKH9</accession>
<keyword evidence="4" id="KW-1185">Reference proteome</keyword>